<accession>A0AAD9J5M5</accession>
<evidence type="ECO:0000313" key="3">
    <source>
        <dbReference type="Proteomes" id="UP001208570"/>
    </source>
</evidence>
<keyword evidence="3" id="KW-1185">Reference proteome</keyword>
<feature type="compositionally biased region" description="Basic residues" evidence="1">
    <location>
        <begin position="238"/>
        <end position="247"/>
    </location>
</feature>
<dbReference type="Proteomes" id="UP001208570">
    <property type="component" value="Unassembled WGS sequence"/>
</dbReference>
<evidence type="ECO:0000313" key="2">
    <source>
        <dbReference type="EMBL" id="KAK2146597.1"/>
    </source>
</evidence>
<dbReference type="EMBL" id="JAODUP010000595">
    <property type="protein sequence ID" value="KAK2146597.1"/>
    <property type="molecule type" value="Genomic_DNA"/>
</dbReference>
<feature type="region of interest" description="Disordered" evidence="1">
    <location>
        <begin position="38"/>
        <end position="81"/>
    </location>
</feature>
<feature type="compositionally biased region" description="Polar residues" evidence="1">
    <location>
        <begin position="266"/>
        <end position="276"/>
    </location>
</feature>
<protein>
    <submittedName>
        <fullName evidence="2">Uncharacterized protein</fullName>
    </submittedName>
</protein>
<sequence>MQQSDTMYNANLVTSYQMVGRLGSSDLVQHLHDRELTGNVQPAGDMRPLGSAHSAGNVDSAGEQPSETTGDCDLPRQRLDSSDDDREIDYFELFCAQAGWTRRLSSSRDYGGSLPCIPPRDVEQSTILDGSGQLHHIDAPLYSDEGYLTVPAGNLCMRRTHSDCGAEGFSEFTLSCPSKERTSKAKRIWSSIKSLVDSCEGSPHCLSPPTSPPFEQFGHLDYERHSRCSSAPHSRSSSVKKKRKSRLSHVSPTVTLDLISDIRPRSSGTGTSPNRTRISRPDDLRLDRNYRAELDPDDWQRVRHFVITPKGIVNCGDSFRAKSLSSSVRSLCSLGGGSQGSVCSVASHDVQPPIYKVLIIGATGVDTIFQKESANYRAALSLPFCLLFAASPPNVAVIDDVAVTSFR</sequence>
<dbReference type="AlphaFoldDB" id="A0AAD9J5M5"/>
<reference evidence="2" key="1">
    <citation type="journal article" date="2023" name="Mol. Biol. Evol.">
        <title>Third-Generation Sequencing Reveals the Adaptive Role of the Epigenome in Three Deep-Sea Polychaetes.</title>
        <authorList>
            <person name="Perez M."/>
            <person name="Aroh O."/>
            <person name="Sun Y."/>
            <person name="Lan Y."/>
            <person name="Juniper S.K."/>
            <person name="Young C.R."/>
            <person name="Angers B."/>
            <person name="Qian P.Y."/>
        </authorList>
    </citation>
    <scope>NUCLEOTIDE SEQUENCE</scope>
    <source>
        <strain evidence="2">P08H-3</strain>
    </source>
</reference>
<organism evidence="2 3">
    <name type="scientific">Paralvinella palmiformis</name>
    <dbReference type="NCBI Taxonomy" id="53620"/>
    <lineage>
        <taxon>Eukaryota</taxon>
        <taxon>Metazoa</taxon>
        <taxon>Spiralia</taxon>
        <taxon>Lophotrochozoa</taxon>
        <taxon>Annelida</taxon>
        <taxon>Polychaeta</taxon>
        <taxon>Sedentaria</taxon>
        <taxon>Canalipalpata</taxon>
        <taxon>Terebellida</taxon>
        <taxon>Terebelliformia</taxon>
        <taxon>Alvinellidae</taxon>
        <taxon>Paralvinella</taxon>
    </lineage>
</organism>
<proteinExistence type="predicted"/>
<name>A0AAD9J5M5_9ANNE</name>
<gene>
    <name evidence="2" type="ORF">LSH36_595g02016</name>
</gene>
<comment type="caution">
    <text evidence="2">The sequence shown here is derived from an EMBL/GenBank/DDBJ whole genome shotgun (WGS) entry which is preliminary data.</text>
</comment>
<evidence type="ECO:0000256" key="1">
    <source>
        <dbReference type="SAM" id="MobiDB-lite"/>
    </source>
</evidence>
<feature type="compositionally biased region" description="Low complexity" evidence="1">
    <location>
        <begin position="228"/>
        <end position="237"/>
    </location>
</feature>
<feature type="region of interest" description="Disordered" evidence="1">
    <location>
        <begin position="228"/>
        <end position="282"/>
    </location>
</feature>